<comment type="caution">
    <text evidence="2">The sequence shown here is derived from an EMBL/GenBank/DDBJ whole genome shotgun (WGS) entry which is preliminary data.</text>
</comment>
<accession>A0AAV3QKS0</accession>
<dbReference type="EMBL" id="BAABME010004842">
    <property type="protein sequence ID" value="GAA0163766.1"/>
    <property type="molecule type" value="Genomic_DNA"/>
</dbReference>
<keyword evidence="3" id="KW-1185">Reference proteome</keyword>
<feature type="region of interest" description="Disordered" evidence="1">
    <location>
        <begin position="1"/>
        <end position="65"/>
    </location>
</feature>
<evidence type="ECO:0000313" key="2">
    <source>
        <dbReference type="EMBL" id="GAA0163766.1"/>
    </source>
</evidence>
<organism evidence="2 3">
    <name type="scientific">Lithospermum erythrorhizon</name>
    <name type="common">Purple gromwell</name>
    <name type="synonym">Lithospermum officinale var. erythrorhizon</name>
    <dbReference type="NCBI Taxonomy" id="34254"/>
    <lineage>
        <taxon>Eukaryota</taxon>
        <taxon>Viridiplantae</taxon>
        <taxon>Streptophyta</taxon>
        <taxon>Embryophyta</taxon>
        <taxon>Tracheophyta</taxon>
        <taxon>Spermatophyta</taxon>
        <taxon>Magnoliopsida</taxon>
        <taxon>eudicotyledons</taxon>
        <taxon>Gunneridae</taxon>
        <taxon>Pentapetalae</taxon>
        <taxon>asterids</taxon>
        <taxon>lamiids</taxon>
        <taxon>Boraginales</taxon>
        <taxon>Boraginaceae</taxon>
        <taxon>Boraginoideae</taxon>
        <taxon>Lithospermeae</taxon>
        <taxon>Lithospermum</taxon>
    </lineage>
</organism>
<sequence>MVKTRGGSTTGNWNERGQTSRTLNRGNNCRWSTHPAPKGENVVGEKKDGESEQVSGDGEAFRPRVKETSCETRYKFARNHSSIEPTVAEVLVGPRKAGVVTTKGGRVKKGVRKQGVHVRCVVNSDEEVVDSPREIQESDDDIVIVYSTASRRRTRGYVTELEKKKMELGLGGDVGGSVEPSEAADLEEMERKAEEKRRTKKGKGKAKKPRGDRTLGGAFKKRKWVVISEPKSSVRGDRFLVDDVVESDEEGDAKALREMSKDKMKINDNRNRINNRRIAKDVEEEHLAREVLSEVTYNNQTYIDILQDAGLLGILSEIGSHWPQLVREFVCNVFEEIVDLASSMFHKNEGITGATLKLRDIIRELTGKALTTWPSKGQLRASSLSLMYAVLHKAAIANFVSTLNNTNVSEAVTGAKLKTIEFPTLICRMLITQHPHVLKKGDGLGEDAKSLTISDKLMKGNHVIDVDFNAADQTEHIPEGEAAEMLIKAYEEEQQRPEAEIQTKKVSVNITRTNPGSEDTCPSNCQ</sequence>
<dbReference type="AlphaFoldDB" id="A0AAV3QKS0"/>
<feature type="region of interest" description="Disordered" evidence="1">
    <location>
        <begin position="172"/>
        <end position="215"/>
    </location>
</feature>
<name>A0AAV3QKS0_LITER</name>
<evidence type="ECO:0000256" key="1">
    <source>
        <dbReference type="SAM" id="MobiDB-lite"/>
    </source>
</evidence>
<feature type="compositionally biased region" description="Basic residues" evidence="1">
    <location>
        <begin position="198"/>
        <end position="210"/>
    </location>
</feature>
<proteinExistence type="predicted"/>
<protein>
    <submittedName>
        <fullName evidence="2">Uncharacterized protein</fullName>
    </submittedName>
</protein>
<feature type="compositionally biased region" description="Polar residues" evidence="1">
    <location>
        <begin position="1"/>
        <end position="31"/>
    </location>
</feature>
<gene>
    <name evidence="2" type="ORF">LIER_19555</name>
</gene>
<evidence type="ECO:0000313" key="3">
    <source>
        <dbReference type="Proteomes" id="UP001454036"/>
    </source>
</evidence>
<reference evidence="2 3" key="1">
    <citation type="submission" date="2024-01" db="EMBL/GenBank/DDBJ databases">
        <title>The complete chloroplast genome sequence of Lithospermum erythrorhizon: insights into the phylogenetic relationship among Boraginaceae species and the maternal lineages of purple gromwells.</title>
        <authorList>
            <person name="Okada T."/>
            <person name="Watanabe K."/>
        </authorList>
    </citation>
    <scope>NUCLEOTIDE SEQUENCE [LARGE SCALE GENOMIC DNA]</scope>
</reference>
<dbReference type="Proteomes" id="UP001454036">
    <property type="component" value="Unassembled WGS sequence"/>
</dbReference>